<evidence type="ECO:0000313" key="7">
    <source>
        <dbReference type="Proteomes" id="UP000886721"/>
    </source>
</evidence>
<dbReference type="PANTHER" id="PTHR30185:SF18">
    <property type="entry name" value="TRANSCRIPTIONAL REGULATOR MTLR"/>
    <property type="match status" value="1"/>
</dbReference>
<feature type="domain" description="PTS EIIB type-2" evidence="4">
    <location>
        <begin position="395"/>
        <end position="486"/>
    </location>
</feature>
<dbReference type="Gene3D" id="3.40.930.10">
    <property type="entry name" value="Mannitol-specific EII, Chain A"/>
    <property type="match status" value="1"/>
</dbReference>
<dbReference type="PROSITE" id="PS51099">
    <property type="entry name" value="PTS_EIIB_TYPE_2"/>
    <property type="match status" value="1"/>
</dbReference>
<keyword evidence="1" id="KW-0805">Transcription regulation</keyword>
<dbReference type="GO" id="GO:0009401">
    <property type="term" value="P:phosphoenolpyruvate-dependent sugar phosphotransferase system"/>
    <property type="evidence" value="ECO:0007669"/>
    <property type="project" value="InterPro"/>
</dbReference>
<dbReference type="EMBL" id="DXEM01000014">
    <property type="protein sequence ID" value="HIX67422.1"/>
    <property type="molecule type" value="Genomic_DNA"/>
</dbReference>
<dbReference type="InterPro" id="IPR036388">
    <property type="entry name" value="WH-like_DNA-bd_sf"/>
</dbReference>
<dbReference type="InterPro" id="IPR016152">
    <property type="entry name" value="PTrfase/Anion_transptr"/>
</dbReference>
<dbReference type="Pfam" id="PF00359">
    <property type="entry name" value="PTS_EIIA_2"/>
    <property type="match status" value="1"/>
</dbReference>
<dbReference type="CDD" id="cd05568">
    <property type="entry name" value="PTS_IIB_bgl_like"/>
    <property type="match status" value="1"/>
</dbReference>
<name>A0A9D2B9N2_9FIRM</name>
<comment type="caution">
    <text evidence="6">The sequence shown here is derived from an EMBL/GenBank/DDBJ whole genome shotgun (WGS) entry which is preliminary data.</text>
</comment>
<evidence type="ECO:0000313" key="6">
    <source>
        <dbReference type="EMBL" id="HIX67422.1"/>
    </source>
</evidence>
<evidence type="ECO:0000259" key="4">
    <source>
        <dbReference type="PROSITE" id="PS51099"/>
    </source>
</evidence>
<dbReference type="PANTHER" id="PTHR30185">
    <property type="entry name" value="CRYPTIC BETA-GLUCOSIDE BGL OPERON ANTITERMINATOR"/>
    <property type="match status" value="1"/>
</dbReference>
<sequence length="681" mass="79641">MRKRSTEIIQKIIKNNDAPFTVRELAAEYEVSQKTLRKDIQEINQFLHTIPMPPISITEKGELIKDSIFDDAAVERHLYDMDSYIYRFSTEERQIYIMMVLMTSDSYVTMQMFARELNVSRVTIVNDMDMIKEVFKEFDPVLIMDPGKGMFVQCEENSKIEILTKLYQKIAISVENDGYFQRVILKRMGIQYNFSDVFSYAQEYVQAANLIFIEDVFYEIVLYMFVVFNFGRKEGRAAKREIELNEVDHLFLYTGYRMDIFITETMQKNFRQYIKEHGLRSYIKNVDEIELYKVIMKFVQKIGQRIQFQLEEDGKLIDALLMHIRNMKDWGSYEVELPTEYDSFIDYGFLEDLVEENAYILEQFLTYPLSKNMKKSMVIHICVALIRSRRYFRRLSAAIVCPGSMATGKYLEAQLKNYFDFRIVGVLSVNEVYTKLEDLGESIDFVISTVPIEFEKYPVIQVHPFLKMDDMNKIQSMVFQKQKDNPGKSDPQLSILKRMIQDTVEDHELAGLLCKKVEQVTKEYQNQSSSLGKNEIGKLLKLEFIQMEAEEITWQAAIRKAARPLEQDGYIEHRYTEKAIQHVKEYGDYIVVSEGVALAHANKDCGVIKDGLSLLVAKKGIQFTETKGKVYLLFCFASRGEQSYFHLLREIIQIGNQEDLVQQICQLNQKEEIYNRVIGGI</sequence>
<dbReference type="PROSITE" id="PS51372">
    <property type="entry name" value="PRD_2"/>
    <property type="match status" value="1"/>
</dbReference>
<evidence type="ECO:0000256" key="1">
    <source>
        <dbReference type="ARBA" id="ARBA00023015"/>
    </source>
</evidence>
<dbReference type="SUPFAM" id="SSF55804">
    <property type="entry name" value="Phoshotransferase/anion transport protein"/>
    <property type="match status" value="1"/>
</dbReference>
<keyword evidence="6" id="KW-0813">Transport</keyword>
<dbReference type="AlphaFoldDB" id="A0A9D2B9N2"/>
<dbReference type="GO" id="GO:0006355">
    <property type="term" value="P:regulation of DNA-templated transcription"/>
    <property type="evidence" value="ECO:0007669"/>
    <property type="project" value="InterPro"/>
</dbReference>
<feature type="domain" description="PRD" evidence="5">
    <location>
        <begin position="286"/>
        <end position="391"/>
    </location>
</feature>
<dbReference type="Pfam" id="PF08279">
    <property type="entry name" value="HTH_11"/>
    <property type="match status" value="2"/>
</dbReference>
<keyword evidence="2" id="KW-0804">Transcription</keyword>
<dbReference type="Proteomes" id="UP000886721">
    <property type="component" value="Unassembled WGS sequence"/>
</dbReference>
<evidence type="ECO:0000256" key="2">
    <source>
        <dbReference type="ARBA" id="ARBA00023163"/>
    </source>
</evidence>
<accession>A0A9D2B9N2</accession>
<dbReference type="PROSITE" id="PS51094">
    <property type="entry name" value="PTS_EIIA_TYPE_2"/>
    <property type="match status" value="1"/>
</dbReference>
<reference evidence="6" key="2">
    <citation type="submission" date="2021-04" db="EMBL/GenBank/DDBJ databases">
        <authorList>
            <person name="Gilroy R."/>
        </authorList>
    </citation>
    <scope>NUCLEOTIDE SEQUENCE</scope>
    <source>
        <strain evidence="6">CHK191-13928</strain>
    </source>
</reference>
<gene>
    <name evidence="6" type="ORF">H9735_04745</name>
</gene>
<dbReference type="InterPro" id="IPR013196">
    <property type="entry name" value="HTH_11"/>
</dbReference>
<protein>
    <submittedName>
        <fullName evidence="6">PTS sugar transporter subunit IIA</fullName>
    </submittedName>
</protein>
<proteinExistence type="predicted"/>
<dbReference type="InterPro" id="IPR011608">
    <property type="entry name" value="PRD"/>
</dbReference>
<evidence type="ECO:0000259" key="3">
    <source>
        <dbReference type="PROSITE" id="PS51094"/>
    </source>
</evidence>
<keyword evidence="6" id="KW-0762">Sugar transport</keyword>
<organism evidence="6 7">
    <name type="scientific">Candidatus Anaerostipes excrementavium</name>
    <dbReference type="NCBI Taxonomy" id="2838463"/>
    <lineage>
        <taxon>Bacteria</taxon>
        <taxon>Bacillati</taxon>
        <taxon>Bacillota</taxon>
        <taxon>Clostridia</taxon>
        <taxon>Lachnospirales</taxon>
        <taxon>Lachnospiraceae</taxon>
        <taxon>Anaerostipes</taxon>
    </lineage>
</organism>
<dbReference type="GO" id="GO:0008982">
    <property type="term" value="F:protein-N(PI)-phosphohistidine-sugar phosphotransferase activity"/>
    <property type="evidence" value="ECO:0007669"/>
    <property type="project" value="InterPro"/>
</dbReference>
<feature type="domain" description="PTS EIIA type-2" evidence="3">
    <location>
        <begin position="538"/>
        <end position="680"/>
    </location>
</feature>
<reference evidence="6" key="1">
    <citation type="journal article" date="2021" name="PeerJ">
        <title>Extensive microbial diversity within the chicken gut microbiome revealed by metagenomics and culture.</title>
        <authorList>
            <person name="Gilroy R."/>
            <person name="Ravi A."/>
            <person name="Getino M."/>
            <person name="Pursley I."/>
            <person name="Horton D.L."/>
            <person name="Alikhan N.F."/>
            <person name="Baker D."/>
            <person name="Gharbi K."/>
            <person name="Hall N."/>
            <person name="Watson M."/>
            <person name="Adriaenssens E.M."/>
            <person name="Foster-Nyarko E."/>
            <person name="Jarju S."/>
            <person name="Secka A."/>
            <person name="Antonio M."/>
            <person name="Oren A."/>
            <person name="Chaudhuri R.R."/>
            <person name="La Ragione R."/>
            <person name="Hildebrand F."/>
            <person name="Pallen M.J."/>
        </authorList>
    </citation>
    <scope>NUCLEOTIDE SEQUENCE</scope>
    <source>
        <strain evidence="6">CHK191-13928</strain>
    </source>
</reference>
<dbReference type="InterPro" id="IPR002178">
    <property type="entry name" value="PTS_EIIA_type-2_dom"/>
</dbReference>
<dbReference type="InterPro" id="IPR036390">
    <property type="entry name" value="WH_DNA-bd_sf"/>
</dbReference>
<evidence type="ECO:0000259" key="5">
    <source>
        <dbReference type="PROSITE" id="PS51372"/>
    </source>
</evidence>
<dbReference type="SUPFAM" id="SSF46785">
    <property type="entry name" value="Winged helix' DNA-binding domain"/>
    <property type="match status" value="1"/>
</dbReference>
<dbReference type="Gene3D" id="1.10.10.10">
    <property type="entry name" value="Winged helix-like DNA-binding domain superfamily/Winged helix DNA-binding domain"/>
    <property type="match status" value="2"/>
</dbReference>
<dbReference type="InterPro" id="IPR013011">
    <property type="entry name" value="PTS_EIIB_2"/>
</dbReference>
<dbReference type="InterPro" id="IPR050661">
    <property type="entry name" value="BglG_antiterminators"/>
</dbReference>
<dbReference type="Gene3D" id="3.40.50.2300">
    <property type="match status" value="1"/>
</dbReference>